<dbReference type="Proteomes" id="UP000054359">
    <property type="component" value="Unassembled WGS sequence"/>
</dbReference>
<dbReference type="OrthoDB" id="6437364at2759"/>
<evidence type="ECO:0000313" key="2">
    <source>
        <dbReference type="Proteomes" id="UP000054359"/>
    </source>
</evidence>
<dbReference type="AlphaFoldDB" id="A0A087UY78"/>
<keyword evidence="2" id="KW-1185">Reference proteome</keyword>
<name>A0A087UY78_STEMI</name>
<proteinExistence type="predicted"/>
<dbReference type="EMBL" id="KK122252">
    <property type="protein sequence ID" value="KFM82317.1"/>
    <property type="molecule type" value="Genomic_DNA"/>
</dbReference>
<organism evidence="1 2">
    <name type="scientific">Stegodyphus mimosarum</name>
    <name type="common">African social velvet spider</name>
    <dbReference type="NCBI Taxonomy" id="407821"/>
    <lineage>
        <taxon>Eukaryota</taxon>
        <taxon>Metazoa</taxon>
        <taxon>Ecdysozoa</taxon>
        <taxon>Arthropoda</taxon>
        <taxon>Chelicerata</taxon>
        <taxon>Arachnida</taxon>
        <taxon>Araneae</taxon>
        <taxon>Araneomorphae</taxon>
        <taxon>Entelegynae</taxon>
        <taxon>Eresoidea</taxon>
        <taxon>Eresidae</taxon>
        <taxon>Stegodyphus</taxon>
    </lineage>
</organism>
<evidence type="ECO:0000313" key="1">
    <source>
        <dbReference type="EMBL" id="KFM82317.1"/>
    </source>
</evidence>
<feature type="non-terminal residue" evidence="1">
    <location>
        <position position="94"/>
    </location>
</feature>
<gene>
    <name evidence="1" type="ORF">X975_14195</name>
</gene>
<sequence>MPSDRPSGNTTHATVVITVTNDSFASPDCKPRDELCFSSDEIQYSLFETTPPGTVLGSLRPLPYSRLCPDADVQYNLSFDALLTVSSATGYLHT</sequence>
<protein>
    <submittedName>
        <fullName evidence="1">Uncharacterized protein</fullName>
    </submittedName>
</protein>
<accession>A0A087UY78</accession>
<reference evidence="1 2" key="1">
    <citation type="submission" date="2013-11" db="EMBL/GenBank/DDBJ databases">
        <title>Genome sequencing of Stegodyphus mimosarum.</title>
        <authorList>
            <person name="Bechsgaard J."/>
        </authorList>
    </citation>
    <scope>NUCLEOTIDE SEQUENCE [LARGE SCALE GENOMIC DNA]</scope>
</reference>